<protein>
    <recommendedName>
        <fullName evidence="3">Lipoate-protein ligase A</fullName>
    </recommendedName>
</protein>
<name>A0A0K1PU77_9BACT</name>
<dbReference type="Proteomes" id="UP000064967">
    <property type="component" value="Chromosome"/>
</dbReference>
<evidence type="ECO:0000313" key="1">
    <source>
        <dbReference type="EMBL" id="AKU97093.1"/>
    </source>
</evidence>
<keyword evidence="2" id="KW-1185">Reference proteome</keyword>
<organism evidence="1 2">
    <name type="scientific">Labilithrix luteola</name>
    <dbReference type="NCBI Taxonomy" id="1391654"/>
    <lineage>
        <taxon>Bacteria</taxon>
        <taxon>Pseudomonadati</taxon>
        <taxon>Myxococcota</taxon>
        <taxon>Polyangia</taxon>
        <taxon>Polyangiales</taxon>
        <taxon>Labilitrichaceae</taxon>
        <taxon>Labilithrix</taxon>
    </lineage>
</organism>
<evidence type="ECO:0008006" key="3">
    <source>
        <dbReference type="Google" id="ProtNLM"/>
    </source>
</evidence>
<dbReference type="AlphaFoldDB" id="A0A0K1PU77"/>
<dbReference type="EMBL" id="CP012333">
    <property type="protein sequence ID" value="AKU97093.1"/>
    <property type="molecule type" value="Genomic_DNA"/>
</dbReference>
<dbReference type="STRING" id="1391654.AKJ09_03757"/>
<sequence length="312" mass="33508">MSETSLGIRTHELDAAEAVAWSSGALARPMIAPAELSVFTVRDEAILLGAFQRSSELSPPIRDSVFRRASGGPALRVAPGTLWMQLSLTRPDVLVPCEVSRVLNRYVRPLLKAVTRVAALANYFDRDWIAVKHRPVAFVGFAHEAASRRTLVEALISVRAQAFVGEHASLRGKTPWTLEEAAGKRVEDTRLSEAVVASYLEAYSCSRTPLSGSVEPASSASDEPAWTASREEAMGRVYAGRDHDGRMRVGGEFMASRDAVDALETGLASLDSASRDDVGRAVDETLGAAGTALFGVRSLVSVRDAILDAWNG</sequence>
<reference evidence="1 2" key="1">
    <citation type="submission" date="2015-08" db="EMBL/GenBank/DDBJ databases">
        <authorList>
            <person name="Babu N.S."/>
            <person name="Beckwith C.J."/>
            <person name="Beseler K.G."/>
            <person name="Brison A."/>
            <person name="Carone J.V."/>
            <person name="Caskin T.P."/>
            <person name="Diamond M."/>
            <person name="Durham M.E."/>
            <person name="Foxe J.M."/>
            <person name="Go M."/>
            <person name="Henderson B.A."/>
            <person name="Jones I.B."/>
            <person name="McGettigan J.A."/>
            <person name="Micheletti S.J."/>
            <person name="Nasrallah M.E."/>
            <person name="Ortiz D."/>
            <person name="Piller C.R."/>
            <person name="Privatt S.R."/>
            <person name="Schneider S.L."/>
            <person name="Sharp S."/>
            <person name="Smith T.C."/>
            <person name="Stanton J.D."/>
            <person name="Ullery H.E."/>
            <person name="Wilson R.J."/>
            <person name="Serrano M.G."/>
            <person name="Buck G."/>
            <person name="Lee V."/>
            <person name="Wang Y."/>
            <person name="Carvalho R."/>
            <person name="Voegtly L."/>
            <person name="Shi R."/>
            <person name="Duckworth R."/>
            <person name="Johnson A."/>
            <person name="Loviza R."/>
            <person name="Walstead R."/>
            <person name="Shah Z."/>
            <person name="Kiflezghi M."/>
            <person name="Wade K."/>
            <person name="Ball S.L."/>
            <person name="Bradley K.W."/>
            <person name="Asai D.J."/>
            <person name="Bowman C.A."/>
            <person name="Russell D.A."/>
            <person name="Pope W.H."/>
            <person name="Jacobs-Sera D."/>
            <person name="Hendrix R.W."/>
            <person name="Hatfull G.F."/>
        </authorList>
    </citation>
    <scope>NUCLEOTIDE SEQUENCE [LARGE SCALE GENOMIC DNA]</scope>
    <source>
        <strain evidence="1 2">DSM 27648</strain>
    </source>
</reference>
<dbReference type="KEGG" id="llu:AKJ09_03757"/>
<gene>
    <name evidence="1" type="ORF">AKJ09_03757</name>
</gene>
<dbReference type="RefSeq" id="WP_146648296.1">
    <property type="nucleotide sequence ID" value="NZ_CP012333.1"/>
</dbReference>
<dbReference type="OrthoDB" id="5514968at2"/>
<accession>A0A0K1PU77</accession>
<proteinExistence type="predicted"/>
<evidence type="ECO:0000313" key="2">
    <source>
        <dbReference type="Proteomes" id="UP000064967"/>
    </source>
</evidence>